<keyword evidence="1" id="KW-0472">Membrane</keyword>
<evidence type="ECO:0000313" key="2">
    <source>
        <dbReference type="EMBL" id="PON66431.1"/>
    </source>
</evidence>
<reference evidence="3" key="1">
    <citation type="submission" date="2016-06" db="EMBL/GenBank/DDBJ databases">
        <title>Parallel loss of symbiosis genes in relatives of nitrogen-fixing non-legume Parasponia.</title>
        <authorList>
            <person name="Van Velzen R."/>
            <person name="Holmer R."/>
            <person name="Bu F."/>
            <person name="Rutten L."/>
            <person name="Van Zeijl A."/>
            <person name="Liu W."/>
            <person name="Santuari L."/>
            <person name="Cao Q."/>
            <person name="Sharma T."/>
            <person name="Shen D."/>
            <person name="Roswanjaya Y."/>
            <person name="Wardhani T."/>
            <person name="Kalhor M.S."/>
            <person name="Jansen J."/>
            <person name="Van den Hoogen J."/>
            <person name="Gungor B."/>
            <person name="Hartog M."/>
            <person name="Hontelez J."/>
            <person name="Verver J."/>
            <person name="Yang W.-C."/>
            <person name="Schijlen E."/>
            <person name="Repin R."/>
            <person name="Schilthuizen M."/>
            <person name="Schranz E."/>
            <person name="Heidstra R."/>
            <person name="Miyata K."/>
            <person name="Fedorova E."/>
            <person name="Kohlen W."/>
            <person name="Bisseling T."/>
            <person name="Smit S."/>
            <person name="Geurts R."/>
        </authorList>
    </citation>
    <scope>NUCLEOTIDE SEQUENCE [LARGE SCALE GENOMIC DNA]</scope>
    <source>
        <strain evidence="3">cv. RG33-2</strain>
    </source>
</reference>
<gene>
    <name evidence="2" type="ORF">TorRG33x02_267790</name>
</gene>
<feature type="transmembrane region" description="Helical" evidence="1">
    <location>
        <begin position="39"/>
        <end position="58"/>
    </location>
</feature>
<evidence type="ECO:0000256" key="1">
    <source>
        <dbReference type="SAM" id="Phobius"/>
    </source>
</evidence>
<name>A0A2P5CZG3_TREOI</name>
<evidence type="ECO:0000313" key="3">
    <source>
        <dbReference type="Proteomes" id="UP000237000"/>
    </source>
</evidence>
<dbReference type="EMBL" id="JXTC01000312">
    <property type="protein sequence ID" value="PON66431.1"/>
    <property type="molecule type" value="Genomic_DNA"/>
</dbReference>
<feature type="non-terminal residue" evidence="2">
    <location>
        <position position="1"/>
    </location>
</feature>
<protein>
    <recommendedName>
        <fullName evidence="4">Transmembrane protein</fullName>
    </recommendedName>
</protein>
<comment type="caution">
    <text evidence="2">The sequence shown here is derived from an EMBL/GenBank/DDBJ whole genome shotgun (WGS) entry which is preliminary data.</text>
</comment>
<dbReference type="Proteomes" id="UP000237000">
    <property type="component" value="Unassembled WGS sequence"/>
</dbReference>
<keyword evidence="1" id="KW-1133">Transmembrane helix</keyword>
<feature type="transmembrane region" description="Helical" evidence="1">
    <location>
        <begin position="64"/>
        <end position="81"/>
    </location>
</feature>
<dbReference type="InParanoid" id="A0A2P5CZG3"/>
<evidence type="ECO:0008006" key="4">
    <source>
        <dbReference type="Google" id="ProtNLM"/>
    </source>
</evidence>
<dbReference type="AlphaFoldDB" id="A0A2P5CZG3"/>
<sequence length="105" mass="12232">QGPCPGICFSLLRLGFRESQRSKLFPILLYRSRTTQIQFLFFFFFFQGIFSSFFLVSIGFFLCFSRRLIIIIIFVIIIIFLKKRSCKNGAQSVIEIISQSVRGKV</sequence>
<proteinExistence type="predicted"/>
<organism evidence="2 3">
    <name type="scientific">Trema orientale</name>
    <name type="common">Charcoal tree</name>
    <name type="synonym">Celtis orientalis</name>
    <dbReference type="NCBI Taxonomy" id="63057"/>
    <lineage>
        <taxon>Eukaryota</taxon>
        <taxon>Viridiplantae</taxon>
        <taxon>Streptophyta</taxon>
        <taxon>Embryophyta</taxon>
        <taxon>Tracheophyta</taxon>
        <taxon>Spermatophyta</taxon>
        <taxon>Magnoliopsida</taxon>
        <taxon>eudicotyledons</taxon>
        <taxon>Gunneridae</taxon>
        <taxon>Pentapetalae</taxon>
        <taxon>rosids</taxon>
        <taxon>fabids</taxon>
        <taxon>Rosales</taxon>
        <taxon>Cannabaceae</taxon>
        <taxon>Trema</taxon>
    </lineage>
</organism>
<keyword evidence="1" id="KW-0812">Transmembrane</keyword>
<accession>A0A2P5CZG3</accession>
<keyword evidence="3" id="KW-1185">Reference proteome</keyword>